<dbReference type="InterPro" id="IPR000524">
    <property type="entry name" value="Tscrpt_reg_HTH_GntR"/>
</dbReference>
<dbReference type="CDD" id="cd07377">
    <property type="entry name" value="WHTH_GntR"/>
    <property type="match status" value="1"/>
</dbReference>
<evidence type="ECO:0000313" key="6">
    <source>
        <dbReference type="EMBL" id="GAA3278896.1"/>
    </source>
</evidence>
<dbReference type="InterPro" id="IPR011711">
    <property type="entry name" value="GntR_C"/>
</dbReference>
<dbReference type="InterPro" id="IPR036390">
    <property type="entry name" value="WH_DNA-bd_sf"/>
</dbReference>
<evidence type="ECO:0000256" key="1">
    <source>
        <dbReference type="ARBA" id="ARBA00023015"/>
    </source>
</evidence>
<dbReference type="PRINTS" id="PR00035">
    <property type="entry name" value="HTHGNTR"/>
</dbReference>
<dbReference type="PANTHER" id="PTHR43537">
    <property type="entry name" value="TRANSCRIPTIONAL REGULATOR, GNTR FAMILY"/>
    <property type="match status" value="1"/>
</dbReference>
<gene>
    <name evidence="6" type="ORF">GCM10020260_01470</name>
</gene>
<keyword evidence="3" id="KW-0804">Transcription</keyword>
<sequence>MASASPGTGSPSRPAAARRGQSATTSERIKDVILTEGLRPGDVLPTEDELRERLGVSRSNVREAVRQLWALNIVEVRHGYGTYVGEMSLDALVEALVFRGVLSPGDDLRALRDVVEVREALDHGMADRIVDSMAGTSNPELSALVDEMVAMAADGRVFPTQDRAFHTGLLARLDNSLVGQLVTAFWDVHAAVLPKLKVSAAADLDQTARAHGAMLAAAEAGDVDGFRAALTSHYAPIVRALDEKSGAGVRDRTRAGDRGGPEPESTPA</sequence>
<feature type="domain" description="HTH gntR-type" evidence="5">
    <location>
        <begin position="19"/>
        <end position="87"/>
    </location>
</feature>
<feature type="compositionally biased region" description="Basic and acidic residues" evidence="4">
    <location>
        <begin position="245"/>
        <end position="261"/>
    </location>
</feature>
<evidence type="ECO:0000256" key="4">
    <source>
        <dbReference type="SAM" id="MobiDB-lite"/>
    </source>
</evidence>
<dbReference type="Gene3D" id="1.10.10.10">
    <property type="entry name" value="Winged helix-like DNA-binding domain superfamily/Winged helix DNA-binding domain"/>
    <property type="match status" value="1"/>
</dbReference>
<protein>
    <submittedName>
        <fullName evidence="6">FadR/GntR family transcriptional regulator</fullName>
    </submittedName>
</protein>
<reference evidence="7" key="1">
    <citation type="journal article" date="2019" name="Int. J. Syst. Evol. Microbiol.">
        <title>The Global Catalogue of Microorganisms (GCM) 10K type strain sequencing project: providing services to taxonomists for standard genome sequencing and annotation.</title>
        <authorList>
            <consortium name="The Broad Institute Genomics Platform"/>
            <consortium name="The Broad Institute Genome Sequencing Center for Infectious Disease"/>
            <person name="Wu L."/>
            <person name="Ma J."/>
        </authorList>
    </citation>
    <scope>NUCLEOTIDE SEQUENCE [LARGE SCALE GENOMIC DNA]</scope>
    <source>
        <strain evidence="7">JCM 11483</strain>
    </source>
</reference>
<evidence type="ECO:0000313" key="7">
    <source>
        <dbReference type="Proteomes" id="UP001501736"/>
    </source>
</evidence>
<dbReference type="SUPFAM" id="SSF48008">
    <property type="entry name" value="GntR ligand-binding domain-like"/>
    <property type="match status" value="1"/>
</dbReference>
<name>A0ABP6R841_9MICC</name>
<dbReference type="EMBL" id="BAAAYG010000001">
    <property type="protein sequence ID" value="GAA3278896.1"/>
    <property type="molecule type" value="Genomic_DNA"/>
</dbReference>
<evidence type="ECO:0000256" key="3">
    <source>
        <dbReference type="ARBA" id="ARBA00023163"/>
    </source>
</evidence>
<comment type="caution">
    <text evidence="6">The sequence shown here is derived from an EMBL/GenBank/DDBJ whole genome shotgun (WGS) entry which is preliminary data.</text>
</comment>
<evidence type="ECO:0000256" key="2">
    <source>
        <dbReference type="ARBA" id="ARBA00023125"/>
    </source>
</evidence>
<dbReference type="Pfam" id="PF00392">
    <property type="entry name" value="GntR"/>
    <property type="match status" value="1"/>
</dbReference>
<dbReference type="InterPro" id="IPR036388">
    <property type="entry name" value="WH-like_DNA-bd_sf"/>
</dbReference>
<dbReference type="SMART" id="SM00895">
    <property type="entry name" value="FCD"/>
    <property type="match status" value="1"/>
</dbReference>
<dbReference type="SMART" id="SM00345">
    <property type="entry name" value="HTH_GNTR"/>
    <property type="match status" value="1"/>
</dbReference>
<keyword evidence="7" id="KW-1185">Reference proteome</keyword>
<dbReference type="InterPro" id="IPR008920">
    <property type="entry name" value="TF_FadR/GntR_C"/>
</dbReference>
<evidence type="ECO:0000259" key="5">
    <source>
        <dbReference type="PROSITE" id="PS50949"/>
    </source>
</evidence>
<dbReference type="SUPFAM" id="SSF46785">
    <property type="entry name" value="Winged helix' DNA-binding domain"/>
    <property type="match status" value="1"/>
</dbReference>
<dbReference type="Proteomes" id="UP001501736">
    <property type="component" value="Unassembled WGS sequence"/>
</dbReference>
<dbReference type="Pfam" id="PF07729">
    <property type="entry name" value="FCD"/>
    <property type="match status" value="1"/>
</dbReference>
<feature type="compositionally biased region" description="Polar residues" evidence="4">
    <location>
        <begin position="1"/>
        <end position="11"/>
    </location>
</feature>
<keyword evidence="1" id="KW-0805">Transcription regulation</keyword>
<dbReference type="PANTHER" id="PTHR43537:SF5">
    <property type="entry name" value="UXU OPERON TRANSCRIPTIONAL REGULATOR"/>
    <property type="match status" value="1"/>
</dbReference>
<dbReference type="Gene3D" id="1.20.120.530">
    <property type="entry name" value="GntR ligand-binding domain-like"/>
    <property type="match status" value="1"/>
</dbReference>
<dbReference type="RefSeq" id="WP_344717270.1">
    <property type="nucleotide sequence ID" value="NZ_BAAAYG010000001.1"/>
</dbReference>
<dbReference type="PROSITE" id="PS50949">
    <property type="entry name" value="HTH_GNTR"/>
    <property type="match status" value="1"/>
</dbReference>
<keyword evidence="2" id="KW-0238">DNA-binding</keyword>
<proteinExistence type="predicted"/>
<organism evidence="6 7">
    <name type="scientific">Nesterenkonia halobia</name>
    <dbReference type="NCBI Taxonomy" id="37922"/>
    <lineage>
        <taxon>Bacteria</taxon>
        <taxon>Bacillati</taxon>
        <taxon>Actinomycetota</taxon>
        <taxon>Actinomycetes</taxon>
        <taxon>Micrococcales</taxon>
        <taxon>Micrococcaceae</taxon>
        <taxon>Nesterenkonia</taxon>
    </lineage>
</organism>
<feature type="region of interest" description="Disordered" evidence="4">
    <location>
        <begin position="1"/>
        <end position="31"/>
    </location>
</feature>
<accession>A0ABP6R841</accession>
<feature type="region of interest" description="Disordered" evidence="4">
    <location>
        <begin position="245"/>
        <end position="268"/>
    </location>
</feature>